<sequence length="203" mass="22556">MTKLIKVMLPIAACAWMTACTSTSRIQSDYQDELQISQHKTYGFKSRAEFRDADLVSELELYVSAAVVQELRAAGLVESDNPDILIDVSAELEEVTRAPMADGVGNGICPSYEDYFSRWYNFSYGGTTGESRSPVCKYADGQFSVELLDAKQDQSIMKGVSLVRLDENDRGERLLLSASYDVATMFGDSPERDGRLTRSMANR</sequence>
<reference evidence="3 4" key="1">
    <citation type="submission" date="2019-09" db="EMBL/GenBank/DDBJ databases">
        <title>Wenzhouxiangella sp. Genome sequencing and assembly.</title>
        <authorList>
            <person name="Zhang R."/>
        </authorList>
    </citation>
    <scope>NUCLEOTIDE SEQUENCE [LARGE SCALE GENOMIC DNA]</scope>
    <source>
        <strain evidence="3 4">W260</strain>
    </source>
</reference>
<dbReference type="EMBL" id="VYXP01000007">
    <property type="protein sequence ID" value="KAA9130530.1"/>
    <property type="molecule type" value="Genomic_DNA"/>
</dbReference>
<dbReference type="Proteomes" id="UP000325372">
    <property type="component" value="Unassembled WGS sequence"/>
</dbReference>
<dbReference type="RefSeq" id="WP_150864834.1">
    <property type="nucleotide sequence ID" value="NZ_VYXP01000007.1"/>
</dbReference>
<dbReference type="AlphaFoldDB" id="A0A5N0T639"/>
<dbReference type="PROSITE" id="PS51257">
    <property type="entry name" value="PROKAR_LIPOPROTEIN"/>
    <property type="match status" value="1"/>
</dbReference>
<feature type="chain" id="PRO_5024381589" evidence="1">
    <location>
        <begin position="20"/>
        <end position="203"/>
    </location>
</feature>
<dbReference type="InterPro" id="IPR025411">
    <property type="entry name" value="DUF4136"/>
</dbReference>
<name>A0A5N0T639_9GAMM</name>
<keyword evidence="1" id="KW-0732">Signal</keyword>
<evidence type="ECO:0000259" key="2">
    <source>
        <dbReference type="Pfam" id="PF13590"/>
    </source>
</evidence>
<organism evidence="3 4">
    <name type="scientific">Marinihelvus fidelis</name>
    <dbReference type="NCBI Taxonomy" id="2613842"/>
    <lineage>
        <taxon>Bacteria</taxon>
        <taxon>Pseudomonadati</taxon>
        <taxon>Pseudomonadota</taxon>
        <taxon>Gammaproteobacteria</taxon>
        <taxon>Chromatiales</taxon>
        <taxon>Wenzhouxiangellaceae</taxon>
        <taxon>Marinihelvus</taxon>
    </lineage>
</organism>
<gene>
    <name evidence="3" type="ORF">F3N42_12630</name>
</gene>
<dbReference type="Gene3D" id="3.30.160.670">
    <property type="match status" value="1"/>
</dbReference>
<evidence type="ECO:0000256" key="1">
    <source>
        <dbReference type="SAM" id="SignalP"/>
    </source>
</evidence>
<feature type="domain" description="DUF4136" evidence="2">
    <location>
        <begin position="27"/>
        <end position="190"/>
    </location>
</feature>
<protein>
    <submittedName>
        <fullName evidence="3">DUF4136 domain-containing protein</fullName>
    </submittedName>
</protein>
<accession>A0A5N0T639</accession>
<comment type="caution">
    <text evidence="3">The sequence shown here is derived from an EMBL/GenBank/DDBJ whole genome shotgun (WGS) entry which is preliminary data.</text>
</comment>
<keyword evidence="4" id="KW-1185">Reference proteome</keyword>
<evidence type="ECO:0000313" key="3">
    <source>
        <dbReference type="EMBL" id="KAA9130530.1"/>
    </source>
</evidence>
<dbReference type="Pfam" id="PF13590">
    <property type="entry name" value="DUF4136"/>
    <property type="match status" value="1"/>
</dbReference>
<proteinExistence type="predicted"/>
<evidence type="ECO:0000313" key="4">
    <source>
        <dbReference type="Proteomes" id="UP000325372"/>
    </source>
</evidence>
<feature type="signal peptide" evidence="1">
    <location>
        <begin position="1"/>
        <end position="19"/>
    </location>
</feature>